<comment type="cofactor">
    <cofactor evidence="1">
        <name>Mo-molybdopterin</name>
        <dbReference type="ChEBI" id="CHEBI:71302"/>
    </cofactor>
</comment>
<dbReference type="GO" id="GO:0006790">
    <property type="term" value="P:sulfur compound metabolic process"/>
    <property type="evidence" value="ECO:0007669"/>
    <property type="project" value="TreeGrafter"/>
</dbReference>
<dbReference type="STRING" id="1219043.SCH01S_03_00090"/>
<dbReference type="Proteomes" id="UP000033202">
    <property type="component" value="Unassembled WGS sequence"/>
</dbReference>
<dbReference type="AlphaFoldDB" id="A0A0E9MLM8"/>
<dbReference type="InterPro" id="IPR036374">
    <property type="entry name" value="OxRdtase_Mopterin-bd_sf"/>
</dbReference>
<dbReference type="SUPFAM" id="SSF56524">
    <property type="entry name" value="Oxidoreductase molybdopterin-binding domain"/>
    <property type="match status" value="1"/>
</dbReference>
<dbReference type="PRINTS" id="PR00407">
    <property type="entry name" value="EUMOPTERIN"/>
</dbReference>
<dbReference type="OrthoDB" id="9795587at2"/>
<dbReference type="PANTHER" id="PTHR19372">
    <property type="entry name" value="SULFITE REDUCTASE"/>
    <property type="match status" value="1"/>
</dbReference>
<evidence type="ECO:0000259" key="6">
    <source>
        <dbReference type="Pfam" id="PF03404"/>
    </source>
</evidence>
<evidence type="ECO:0000313" key="8">
    <source>
        <dbReference type="Proteomes" id="UP000033202"/>
    </source>
</evidence>
<accession>A0A0E9MLM8</accession>
<name>A0A0E9MLM8_9SPHN</name>
<dbReference type="GO" id="GO:0008482">
    <property type="term" value="F:sulfite oxidase activity"/>
    <property type="evidence" value="ECO:0007669"/>
    <property type="project" value="TreeGrafter"/>
</dbReference>
<dbReference type="Pfam" id="PF03404">
    <property type="entry name" value="Mo-co_dimer"/>
    <property type="match status" value="1"/>
</dbReference>
<dbReference type="Gene3D" id="3.90.420.10">
    <property type="entry name" value="Oxidoreductase, molybdopterin-binding domain"/>
    <property type="match status" value="1"/>
</dbReference>
<protein>
    <submittedName>
        <fullName evidence="7">Sulfite--cytochrome c oxidoreductase subunit A</fullName>
    </submittedName>
</protein>
<organism evidence="7 8">
    <name type="scientific">Sphingomonas changbaiensis NBRC 104936</name>
    <dbReference type="NCBI Taxonomy" id="1219043"/>
    <lineage>
        <taxon>Bacteria</taxon>
        <taxon>Pseudomonadati</taxon>
        <taxon>Pseudomonadota</taxon>
        <taxon>Alphaproteobacteria</taxon>
        <taxon>Sphingomonadales</taxon>
        <taxon>Sphingomonadaceae</taxon>
        <taxon>Sphingomonas</taxon>
    </lineage>
</organism>
<dbReference type="SUPFAM" id="SSF81296">
    <property type="entry name" value="E set domains"/>
    <property type="match status" value="1"/>
</dbReference>
<dbReference type="PANTHER" id="PTHR19372:SF7">
    <property type="entry name" value="SULFITE OXIDASE, MITOCHONDRIAL"/>
    <property type="match status" value="1"/>
</dbReference>
<dbReference type="GO" id="GO:0030151">
    <property type="term" value="F:molybdenum ion binding"/>
    <property type="evidence" value="ECO:0007669"/>
    <property type="project" value="InterPro"/>
</dbReference>
<keyword evidence="4" id="KW-0560">Oxidoreductase</keyword>
<keyword evidence="2" id="KW-0500">Molybdenum</keyword>
<dbReference type="InterPro" id="IPR014756">
    <property type="entry name" value="Ig_E-set"/>
</dbReference>
<evidence type="ECO:0000256" key="3">
    <source>
        <dbReference type="ARBA" id="ARBA00022723"/>
    </source>
</evidence>
<evidence type="ECO:0000256" key="4">
    <source>
        <dbReference type="ARBA" id="ARBA00023002"/>
    </source>
</evidence>
<evidence type="ECO:0000256" key="2">
    <source>
        <dbReference type="ARBA" id="ARBA00022505"/>
    </source>
</evidence>
<evidence type="ECO:0000313" key="7">
    <source>
        <dbReference type="EMBL" id="GAO38035.1"/>
    </source>
</evidence>
<evidence type="ECO:0000256" key="1">
    <source>
        <dbReference type="ARBA" id="ARBA00001924"/>
    </source>
</evidence>
<evidence type="ECO:0000259" key="5">
    <source>
        <dbReference type="Pfam" id="PF00174"/>
    </source>
</evidence>
<dbReference type="GO" id="GO:0043546">
    <property type="term" value="F:molybdopterin cofactor binding"/>
    <property type="evidence" value="ECO:0007669"/>
    <property type="project" value="TreeGrafter"/>
</dbReference>
<dbReference type="InterPro" id="IPR000572">
    <property type="entry name" value="OxRdtase_Mopterin-bd_dom"/>
</dbReference>
<dbReference type="Gene3D" id="2.60.40.650">
    <property type="match status" value="1"/>
</dbReference>
<feature type="domain" description="Oxidoreductase molybdopterin-binding" evidence="5">
    <location>
        <begin position="86"/>
        <end position="257"/>
    </location>
</feature>
<comment type="caution">
    <text evidence="7">The sequence shown here is derived from an EMBL/GenBank/DDBJ whole genome shotgun (WGS) entry which is preliminary data.</text>
</comment>
<dbReference type="RefSeq" id="WP_046346902.1">
    <property type="nucleotide sequence ID" value="NZ_BBWU01000003.1"/>
</dbReference>
<feature type="domain" description="Moybdenum cofactor oxidoreductase dimerisation" evidence="6">
    <location>
        <begin position="284"/>
        <end position="347"/>
    </location>
</feature>
<sequence length="401" mass="43433">MIGSLLPRRSILLGAAAFAGTARAQRLVDLHLPGGPSERPTSAAWPQKGEMIVQRARPPLLETPFDVFDESVFTPNDRFFVRWHWGDIPTSIDAAAFRLNVHGHVATPLSLSLDELMKLPRIEYAAVNQCSGNSRGFFQPRVLGAQWGHGAMGNARWTGVRLKDVLDRAGVQPGTVAVRFAGLDQPLVPDGPDFMKSLDIDHARDGEVMIAFLQNGEPLPLLNGFPLRLVVPGWFSTYWMKMLSDIEVLSAPDDDFWMAKAYRIPDTPGANVQPGAKGFATVPINRMIPRSWITSHAEGARVPAGTPLSVRGIAMGGDAGVKSVALSVDGGRSWTDAKLGRDEGKYSFRRFDAVLPAPAAGDLTLLPRCTSTAGVTQSMHPIWNSGGYLRGQVEPTRIVAA</sequence>
<keyword evidence="3" id="KW-0479">Metal-binding</keyword>
<dbReference type="EMBL" id="BBWU01000003">
    <property type="protein sequence ID" value="GAO38035.1"/>
    <property type="molecule type" value="Genomic_DNA"/>
</dbReference>
<dbReference type="GO" id="GO:0020037">
    <property type="term" value="F:heme binding"/>
    <property type="evidence" value="ECO:0007669"/>
    <property type="project" value="TreeGrafter"/>
</dbReference>
<gene>
    <name evidence="7" type="primary">sorA</name>
    <name evidence="7" type="ORF">SCH01S_03_00090</name>
</gene>
<dbReference type="InterPro" id="IPR008335">
    <property type="entry name" value="Mopterin_OxRdtase_euk"/>
</dbReference>
<dbReference type="InterPro" id="IPR005066">
    <property type="entry name" value="MoCF_OxRdtse_dimer"/>
</dbReference>
<dbReference type="Pfam" id="PF00174">
    <property type="entry name" value="Oxidored_molyb"/>
    <property type="match status" value="1"/>
</dbReference>
<keyword evidence="8" id="KW-1185">Reference proteome</keyword>
<reference evidence="7 8" key="1">
    <citation type="submission" date="2015-04" db="EMBL/GenBank/DDBJ databases">
        <title>Whole genome shotgun sequence of Sphingomonas changbaiensis NBRC 104936.</title>
        <authorList>
            <person name="Katano-Makiyama Y."/>
            <person name="Hosoyama A."/>
            <person name="Hashimoto M."/>
            <person name="Noguchi M."/>
            <person name="Tsuchikane K."/>
            <person name="Ohji S."/>
            <person name="Yamazoe A."/>
            <person name="Ichikawa N."/>
            <person name="Kimura A."/>
            <person name="Fujita N."/>
        </authorList>
    </citation>
    <scope>NUCLEOTIDE SEQUENCE [LARGE SCALE GENOMIC DNA]</scope>
    <source>
        <strain evidence="7 8">NBRC 104936</strain>
    </source>
</reference>
<proteinExistence type="predicted"/>